<proteinExistence type="predicted"/>
<gene>
    <name evidence="1" type="ORF">OCK74_10595</name>
</gene>
<comment type="caution">
    <text evidence="1">The sequence shown here is derived from an EMBL/GenBank/DDBJ whole genome shotgun (WGS) entry which is preliminary data.</text>
</comment>
<reference evidence="1" key="2">
    <citation type="submission" date="2023-04" db="EMBL/GenBank/DDBJ databases">
        <title>Paracnuella aquatica gen. nov., sp. nov., a member of the family Chitinophagaceae isolated from a hot spring.</title>
        <authorList>
            <person name="Wang C."/>
        </authorList>
    </citation>
    <scope>NUCLEOTIDE SEQUENCE</scope>
    <source>
        <strain evidence="1">LB-8</strain>
    </source>
</reference>
<dbReference type="Gene3D" id="2.60.40.10">
    <property type="entry name" value="Immunoglobulins"/>
    <property type="match status" value="1"/>
</dbReference>
<reference evidence="1" key="1">
    <citation type="submission" date="2022-09" db="EMBL/GenBank/DDBJ databases">
        <authorList>
            <person name="Yuan C."/>
            <person name="Ke Z."/>
        </authorList>
    </citation>
    <scope>NUCLEOTIDE SEQUENCE</scope>
    <source>
        <strain evidence="1">LB-8</strain>
    </source>
</reference>
<keyword evidence="2" id="KW-1185">Reference proteome</keyword>
<protein>
    <submittedName>
        <fullName evidence="1">Ig-like domain-containing protein</fullName>
    </submittedName>
</protein>
<dbReference type="Proteomes" id="UP001155483">
    <property type="component" value="Unassembled WGS sequence"/>
</dbReference>
<dbReference type="Pfam" id="PF17957">
    <property type="entry name" value="Big_7"/>
    <property type="match status" value="1"/>
</dbReference>
<dbReference type="EMBL" id="JAOTIF010000006">
    <property type="protein sequence ID" value="MCU7549565.1"/>
    <property type="molecule type" value="Genomic_DNA"/>
</dbReference>
<evidence type="ECO:0000313" key="1">
    <source>
        <dbReference type="EMBL" id="MCU7549565.1"/>
    </source>
</evidence>
<organism evidence="1 2">
    <name type="scientific">Paraflavisolibacter caeni</name>
    <dbReference type="NCBI Taxonomy" id="2982496"/>
    <lineage>
        <taxon>Bacteria</taxon>
        <taxon>Pseudomonadati</taxon>
        <taxon>Bacteroidota</taxon>
        <taxon>Chitinophagia</taxon>
        <taxon>Chitinophagales</taxon>
        <taxon>Chitinophagaceae</taxon>
        <taxon>Paraflavisolibacter</taxon>
    </lineage>
</organism>
<dbReference type="AlphaFoldDB" id="A0A9X2XVI3"/>
<dbReference type="RefSeq" id="WP_279297007.1">
    <property type="nucleotide sequence ID" value="NZ_JAOTIF010000006.1"/>
</dbReference>
<sequence length="121" mass="13075">MKQILLSLLILCIVSCSKNKDEEAPVITISSPTNNQSFAAGQTVNVSATVTDNVELHEVHLFVTNNATGHEVVHFEQHADAKTLNIDKSFTAQTGITYRIRVEADDHAGNGSEAQVLVSSQ</sequence>
<accession>A0A9X2XVI3</accession>
<name>A0A9X2XVI3_9BACT</name>
<dbReference type="InterPro" id="IPR013783">
    <property type="entry name" value="Ig-like_fold"/>
</dbReference>
<evidence type="ECO:0000313" key="2">
    <source>
        <dbReference type="Proteomes" id="UP001155483"/>
    </source>
</evidence>